<dbReference type="SUPFAM" id="SSF49764">
    <property type="entry name" value="HSP20-like chaperones"/>
    <property type="match status" value="1"/>
</dbReference>
<evidence type="ECO:0000313" key="4">
    <source>
        <dbReference type="EMBL" id="WEA41874.1"/>
    </source>
</evidence>
<comment type="similarity">
    <text evidence="1 2">Belongs to the small heat shock protein (HSP20) family.</text>
</comment>
<accession>A0ABD7WNM8</accession>
<dbReference type="AlphaFoldDB" id="A0ABD7WNM8"/>
<gene>
    <name evidence="4" type="ORF">PWO00_13590</name>
</gene>
<sequence length="161" mass="18792">MDFDKLMQWMEFAKKYQTNDFWNGVFDQTAFNEFMKENMDMNVQDSHQAPHQAPQPPRSNFPPIDIYVTPHEIIIIADLPGYLKENLHVSVSGSRLLLKGSPHPLITGQPVVQERPSGDFNRIIELPEPTDAHHLRAKFENGLLILSYHRQFFQEERIHIE</sequence>
<proteinExistence type="inferred from homology"/>
<evidence type="ECO:0000259" key="3">
    <source>
        <dbReference type="PROSITE" id="PS01031"/>
    </source>
</evidence>
<dbReference type="InterPro" id="IPR008978">
    <property type="entry name" value="HSP20-like_chaperone"/>
</dbReference>
<dbReference type="Pfam" id="PF00011">
    <property type="entry name" value="HSP20"/>
    <property type="match status" value="1"/>
</dbReference>
<dbReference type="PANTHER" id="PTHR11527">
    <property type="entry name" value="HEAT-SHOCK PROTEIN 20 FAMILY MEMBER"/>
    <property type="match status" value="1"/>
</dbReference>
<dbReference type="PROSITE" id="PS01031">
    <property type="entry name" value="SHSP"/>
    <property type="match status" value="1"/>
</dbReference>
<dbReference type="CDD" id="cd06464">
    <property type="entry name" value="ACD_sHsps-like"/>
    <property type="match status" value="1"/>
</dbReference>
<dbReference type="RefSeq" id="WP_221815293.1">
    <property type="nucleotide sequence ID" value="NZ_CP118718.1"/>
</dbReference>
<dbReference type="Proteomes" id="UP001220217">
    <property type="component" value="Chromosome"/>
</dbReference>
<protein>
    <submittedName>
        <fullName evidence="4">Hsp20/alpha crystallin family protein</fullName>
    </submittedName>
</protein>
<dbReference type="InterPro" id="IPR002068">
    <property type="entry name" value="A-crystallin/Hsp20_dom"/>
</dbReference>
<evidence type="ECO:0000256" key="1">
    <source>
        <dbReference type="PROSITE-ProRule" id="PRU00285"/>
    </source>
</evidence>
<feature type="domain" description="SHSP" evidence="3">
    <location>
        <begin position="55"/>
        <end position="161"/>
    </location>
</feature>
<dbReference type="EMBL" id="CP118718">
    <property type="protein sequence ID" value="WEA41874.1"/>
    <property type="molecule type" value="Genomic_DNA"/>
</dbReference>
<name>A0ABD7WNM8_PRIAR</name>
<organism evidence="4 5">
    <name type="scientific">Priestia aryabhattai</name>
    <name type="common">Bacillus aryabhattai</name>
    <dbReference type="NCBI Taxonomy" id="412384"/>
    <lineage>
        <taxon>Bacteria</taxon>
        <taxon>Bacillati</taxon>
        <taxon>Bacillota</taxon>
        <taxon>Bacilli</taxon>
        <taxon>Bacillales</taxon>
        <taxon>Bacillaceae</taxon>
        <taxon>Priestia</taxon>
    </lineage>
</organism>
<evidence type="ECO:0000313" key="5">
    <source>
        <dbReference type="Proteomes" id="UP001220217"/>
    </source>
</evidence>
<evidence type="ECO:0000256" key="2">
    <source>
        <dbReference type="RuleBase" id="RU003616"/>
    </source>
</evidence>
<dbReference type="Gene3D" id="2.60.40.790">
    <property type="match status" value="1"/>
</dbReference>
<reference evidence="4 5" key="1">
    <citation type="submission" date="2023-02" db="EMBL/GenBank/DDBJ databases">
        <title>Complete genome sequence of Priestia aryabhattai G5MAi6, a methanol-tolerant strain isolated from tap water in Hong Kong.</title>
        <authorList>
            <person name="Leung K.M."/>
            <person name="Lai G.K.K."/>
            <person name="Griffin S.D.J."/>
        </authorList>
    </citation>
    <scope>NUCLEOTIDE SEQUENCE [LARGE SCALE GENOMIC DNA]</scope>
    <source>
        <strain evidence="4 5">G5MAi6</strain>
    </source>
</reference>
<dbReference type="InterPro" id="IPR031107">
    <property type="entry name" value="Small_HSP"/>
</dbReference>